<dbReference type="InterPro" id="IPR029052">
    <property type="entry name" value="Metallo-depent_PP-like"/>
</dbReference>
<sequence length="248" mass="27875">MVLIAHISDLHVGAENFKEDILLEAIRQINDMEPDVVVATGDLTDNGYYLEFLQVASYLSNIESPLVVVPGNHDARHVGNETFEEVLREKKGTLTVNDELHVIGLDSSEPDLDEGKVGRSQQLWMEKELKKAKEADLYSVIALHHHIIPVPKTGRERNVLVDAGDVLCSIVKGGANLVICGHKHVPHVWRVEDIFFVTAGTVASLKLRGKDINSYNTYYIEDDIIEIRLNQVQRKSYLMGSYKLYSNK</sequence>
<organism evidence="6 7">
    <name type="scientific">Methanothermobacter tenebrarum</name>
    <dbReference type="NCBI Taxonomy" id="680118"/>
    <lineage>
        <taxon>Archaea</taxon>
        <taxon>Methanobacteriati</taxon>
        <taxon>Methanobacteriota</taxon>
        <taxon>Methanomada group</taxon>
        <taxon>Methanobacteria</taxon>
        <taxon>Methanobacteriales</taxon>
        <taxon>Methanobacteriaceae</taxon>
        <taxon>Methanothermobacter</taxon>
    </lineage>
</organism>
<protein>
    <submittedName>
        <fullName evidence="6">3',5'-cyclic-nucleotide phosphodiesterase</fullName>
    </submittedName>
</protein>
<dbReference type="InterPro" id="IPR004843">
    <property type="entry name" value="Calcineurin-like_PHP"/>
</dbReference>
<reference evidence="6 7" key="1">
    <citation type="submission" date="2022-04" db="EMBL/GenBank/DDBJ databases">
        <title>Complete genome of Methanothermobacter tenebrarum strain RMAS.</title>
        <authorList>
            <person name="Nakamura K."/>
            <person name="Oshima K."/>
            <person name="Hattori M."/>
            <person name="Kamagata Y."/>
            <person name="Takamizawa K."/>
        </authorList>
    </citation>
    <scope>NUCLEOTIDE SEQUENCE [LARGE SCALE GENOMIC DNA]</scope>
    <source>
        <strain evidence="6 7">RMAS</strain>
    </source>
</reference>
<dbReference type="CDD" id="cd07400">
    <property type="entry name" value="MPP_1"/>
    <property type="match status" value="1"/>
</dbReference>
<keyword evidence="2" id="KW-0378">Hydrolase</keyword>
<dbReference type="InterPro" id="IPR050884">
    <property type="entry name" value="CNP_phosphodiesterase-III"/>
</dbReference>
<keyword evidence="1" id="KW-0479">Metal-binding</keyword>
<dbReference type="EMBL" id="AP025698">
    <property type="protein sequence ID" value="BDH79459.1"/>
    <property type="molecule type" value="Genomic_DNA"/>
</dbReference>
<dbReference type="PANTHER" id="PTHR42988">
    <property type="entry name" value="PHOSPHOHYDROLASE"/>
    <property type="match status" value="1"/>
</dbReference>
<dbReference type="Pfam" id="PF00149">
    <property type="entry name" value="Metallophos"/>
    <property type="match status" value="1"/>
</dbReference>
<dbReference type="Proteomes" id="UP000831817">
    <property type="component" value="Chromosome"/>
</dbReference>
<dbReference type="PANTHER" id="PTHR42988:SF2">
    <property type="entry name" value="CYCLIC NUCLEOTIDE PHOSPHODIESTERASE CBUA0032-RELATED"/>
    <property type="match status" value="1"/>
</dbReference>
<dbReference type="RefSeq" id="WP_248563816.1">
    <property type="nucleotide sequence ID" value="NZ_AP025698.1"/>
</dbReference>
<dbReference type="Gene3D" id="3.60.21.10">
    <property type="match status" value="1"/>
</dbReference>
<evidence type="ECO:0000256" key="4">
    <source>
        <dbReference type="ARBA" id="ARBA00025742"/>
    </source>
</evidence>
<evidence type="ECO:0000256" key="3">
    <source>
        <dbReference type="ARBA" id="ARBA00023004"/>
    </source>
</evidence>
<name>A0ABM7YDQ3_9EURY</name>
<proteinExistence type="inferred from homology"/>
<evidence type="ECO:0000313" key="6">
    <source>
        <dbReference type="EMBL" id="BDH79459.1"/>
    </source>
</evidence>
<evidence type="ECO:0000313" key="7">
    <source>
        <dbReference type="Proteomes" id="UP000831817"/>
    </source>
</evidence>
<keyword evidence="3" id="KW-0408">Iron</keyword>
<gene>
    <name evidence="6" type="ORF">MTTB_08380</name>
</gene>
<comment type="similarity">
    <text evidence="4">Belongs to the cyclic nucleotide phosphodiesterase class-III family.</text>
</comment>
<evidence type="ECO:0000256" key="2">
    <source>
        <dbReference type="ARBA" id="ARBA00022801"/>
    </source>
</evidence>
<dbReference type="GeneID" id="71965359"/>
<feature type="domain" description="Calcineurin-like phosphoesterase" evidence="5">
    <location>
        <begin position="4"/>
        <end position="186"/>
    </location>
</feature>
<keyword evidence="7" id="KW-1185">Reference proteome</keyword>
<accession>A0ABM7YDQ3</accession>
<evidence type="ECO:0000256" key="1">
    <source>
        <dbReference type="ARBA" id="ARBA00022723"/>
    </source>
</evidence>
<dbReference type="SUPFAM" id="SSF56300">
    <property type="entry name" value="Metallo-dependent phosphatases"/>
    <property type="match status" value="1"/>
</dbReference>
<evidence type="ECO:0000259" key="5">
    <source>
        <dbReference type="Pfam" id="PF00149"/>
    </source>
</evidence>